<dbReference type="EMBL" id="BMII01000002">
    <property type="protein sequence ID" value="GGB45902.1"/>
    <property type="molecule type" value="Genomic_DNA"/>
</dbReference>
<organism evidence="1 2">
    <name type="scientific">Shewanella inventionis</name>
    <dbReference type="NCBI Taxonomy" id="1738770"/>
    <lineage>
        <taxon>Bacteria</taxon>
        <taxon>Pseudomonadati</taxon>
        <taxon>Pseudomonadota</taxon>
        <taxon>Gammaproteobacteria</taxon>
        <taxon>Alteromonadales</taxon>
        <taxon>Shewanellaceae</taxon>
        <taxon>Shewanella</taxon>
    </lineage>
</organism>
<evidence type="ECO:0000313" key="1">
    <source>
        <dbReference type="EMBL" id="GGB45902.1"/>
    </source>
</evidence>
<dbReference type="InterPro" id="IPR036513">
    <property type="entry name" value="STAS_dom_sf"/>
</dbReference>
<dbReference type="InterPro" id="IPR038396">
    <property type="entry name" value="SpoIIAA-like_sf"/>
</dbReference>
<protein>
    <submittedName>
        <fullName evidence="1">DUF3478 domain-containing protein</fullName>
    </submittedName>
</protein>
<gene>
    <name evidence="1" type="ORF">GCM10011607_02460</name>
</gene>
<dbReference type="InterPro" id="IPR021866">
    <property type="entry name" value="SpoIIAA-like"/>
</dbReference>
<comment type="caution">
    <text evidence="1">The sequence shown here is derived from an EMBL/GenBank/DDBJ whole genome shotgun (WGS) entry which is preliminary data.</text>
</comment>
<dbReference type="Proteomes" id="UP000617555">
    <property type="component" value="Unassembled WGS sequence"/>
</dbReference>
<keyword evidence="2" id="KW-1185">Reference proteome</keyword>
<sequence length="121" mass="13452">MLCQIPDISKGVISLFVSGRLSAPDYRTRLQPAIRAYRKDWGQVCLYIEADVLLEGWDFGSLTGSGEVQLPEFDALVFVGGPDWVGNAVRLMGPFMQGEVAWFPLSQKQDAIAWIAKRSKC</sequence>
<dbReference type="Gene3D" id="3.40.50.10600">
    <property type="entry name" value="SpoIIaa-like domains"/>
    <property type="match status" value="1"/>
</dbReference>
<dbReference type="Pfam" id="PF11964">
    <property type="entry name" value="SpoIIAA-like"/>
    <property type="match status" value="1"/>
</dbReference>
<accession>A0ABQ1IPY7</accession>
<dbReference type="SUPFAM" id="SSF52091">
    <property type="entry name" value="SpoIIaa-like"/>
    <property type="match status" value="1"/>
</dbReference>
<evidence type="ECO:0000313" key="2">
    <source>
        <dbReference type="Proteomes" id="UP000617555"/>
    </source>
</evidence>
<dbReference type="RefSeq" id="WP_188736113.1">
    <property type="nucleotide sequence ID" value="NZ_BMII01000002.1"/>
</dbReference>
<reference evidence="2" key="1">
    <citation type="journal article" date="2019" name="Int. J. Syst. Evol. Microbiol.">
        <title>The Global Catalogue of Microorganisms (GCM) 10K type strain sequencing project: providing services to taxonomists for standard genome sequencing and annotation.</title>
        <authorList>
            <consortium name="The Broad Institute Genomics Platform"/>
            <consortium name="The Broad Institute Genome Sequencing Center for Infectious Disease"/>
            <person name="Wu L."/>
            <person name="Ma J."/>
        </authorList>
    </citation>
    <scope>NUCLEOTIDE SEQUENCE [LARGE SCALE GENOMIC DNA]</scope>
    <source>
        <strain evidence="2">CGMCC 1.15339</strain>
    </source>
</reference>
<name>A0ABQ1IPY7_9GAMM</name>
<proteinExistence type="predicted"/>